<proteinExistence type="predicted"/>
<dbReference type="RefSeq" id="WP_095309950.1">
    <property type="nucleotide sequence ID" value="NZ_JAMAWL010000010.1"/>
</dbReference>
<accession>A0A417YLR0</accession>
<evidence type="ECO:0000313" key="3">
    <source>
        <dbReference type="Proteomes" id="UP000285456"/>
    </source>
</evidence>
<name>A0A417YLR0_9BACI</name>
<gene>
    <name evidence="2" type="ORF">D1B32_03420</name>
</gene>
<evidence type="ECO:0000313" key="2">
    <source>
        <dbReference type="EMBL" id="RHW34235.1"/>
    </source>
</evidence>
<evidence type="ECO:0000259" key="1">
    <source>
        <dbReference type="Pfam" id="PF00561"/>
    </source>
</evidence>
<dbReference type="SUPFAM" id="SSF53474">
    <property type="entry name" value="alpha/beta-Hydrolases"/>
    <property type="match status" value="1"/>
</dbReference>
<dbReference type="AlphaFoldDB" id="A0A417YLR0"/>
<protein>
    <recommendedName>
        <fullName evidence="1">AB hydrolase-1 domain-containing protein</fullName>
    </recommendedName>
</protein>
<dbReference type="EMBL" id="QWEH01000002">
    <property type="protein sequence ID" value="RHW34235.1"/>
    <property type="molecule type" value="Genomic_DNA"/>
</dbReference>
<organism evidence="2 3">
    <name type="scientific">Oceanobacillus profundus</name>
    <dbReference type="NCBI Taxonomy" id="372463"/>
    <lineage>
        <taxon>Bacteria</taxon>
        <taxon>Bacillati</taxon>
        <taxon>Bacillota</taxon>
        <taxon>Bacilli</taxon>
        <taxon>Bacillales</taxon>
        <taxon>Bacillaceae</taxon>
        <taxon>Oceanobacillus</taxon>
    </lineage>
</organism>
<dbReference type="Pfam" id="PF00561">
    <property type="entry name" value="Abhydrolase_1"/>
    <property type="match status" value="1"/>
</dbReference>
<dbReference type="InterPro" id="IPR029058">
    <property type="entry name" value="AB_hydrolase_fold"/>
</dbReference>
<keyword evidence="3" id="KW-1185">Reference proteome</keyword>
<dbReference type="InterPro" id="IPR000073">
    <property type="entry name" value="AB_hydrolase_1"/>
</dbReference>
<dbReference type="Gene3D" id="3.40.50.1820">
    <property type="entry name" value="alpha/beta hydrolase"/>
    <property type="match status" value="1"/>
</dbReference>
<reference evidence="2 3" key="1">
    <citation type="journal article" date="2007" name="Int. J. Syst. Evol. Microbiol.">
        <title>Oceanobacillus profundus sp. nov., isolated from a deep-sea sediment core.</title>
        <authorList>
            <person name="Kim Y.G."/>
            <person name="Choi D.H."/>
            <person name="Hyun S."/>
            <person name="Cho B.C."/>
        </authorList>
    </citation>
    <scope>NUCLEOTIDE SEQUENCE [LARGE SCALE GENOMIC DNA]</scope>
    <source>
        <strain evidence="2 3">DSM 18246</strain>
    </source>
</reference>
<comment type="caution">
    <text evidence="2">The sequence shown here is derived from an EMBL/GenBank/DDBJ whole genome shotgun (WGS) entry which is preliminary data.</text>
</comment>
<dbReference type="Proteomes" id="UP000285456">
    <property type="component" value="Unassembled WGS sequence"/>
</dbReference>
<feature type="domain" description="AB hydrolase-1" evidence="1">
    <location>
        <begin position="10"/>
        <end position="66"/>
    </location>
</feature>
<sequence length="71" mass="7962">MRNKLLFSWKYQVILPDLCGHGKSDSEAYVDYFNESAKVLLETMDYLEIDTAHVAGCSLGALVGFKMKGNE</sequence>